<dbReference type="Proteomes" id="UP000379076">
    <property type="component" value="Unassembled WGS sequence"/>
</dbReference>
<evidence type="ECO:0000313" key="21">
    <source>
        <dbReference type="Proteomes" id="UP000368512"/>
    </source>
</evidence>
<reference evidence="16 28" key="7">
    <citation type="submission" date="2020-06" db="EMBL/GenBank/DDBJ databases">
        <title>Two Listeria outbreaks in Switzerland in 2018 and 2020.</title>
        <authorList>
            <person name="Stevens M.J.A."/>
            <person name="Bloemberg G."/>
            <person name="Nusch-Inderbinnen M."/>
            <person name="Stephan R."/>
        </authorList>
    </citation>
    <scope>NUCLEOTIDE SEQUENCE [LARGE SCALE GENOMIC DNA]</scope>
    <source>
        <strain evidence="16 28">N18-0707</strain>
    </source>
</reference>
<evidence type="ECO:0000313" key="7">
    <source>
        <dbReference type="EMBL" id="EAG0866541.1"/>
    </source>
</evidence>
<evidence type="ECO:0000313" key="11">
    <source>
        <dbReference type="EMBL" id="EAH3293772.1"/>
    </source>
</evidence>
<evidence type="ECO:0000313" key="26">
    <source>
        <dbReference type="Proteomes" id="UP000530452"/>
    </source>
</evidence>
<dbReference type="EMBL" id="AALGDA010000002">
    <property type="protein sequence ID" value="ECY9781593.1"/>
    <property type="molecule type" value="Genomic_DNA"/>
</dbReference>
<evidence type="ECO:0000313" key="20">
    <source>
        <dbReference type="Proteomes" id="UP000365297"/>
    </source>
</evidence>
<feature type="transmembrane region" description="Helical" evidence="2">
    <location>
        <begin position="108"/>
        <end position="128"/>
    </location>
</feature>
<reference evidence="13 23" key="5">
    <citation type="submission" date="2019-09" db="EMBL/GenBank/DDBJ databases">
        <authorList>
            <consortium name="PulseNet: The National Subtyping Network for Foodborne Disease Surveillance"/>
            <person name="Tarr C.L."/>
            <person name="Trees E."/>
            <person name="Katz L.S."/>
            <person name="Carleton-Romer H.A."/>
            <person name="Stroika S."/>
            <person name="Kucerova Z."/>
            <person name="Roache K.F."/>
            <person name="Sabol A.L."/>
            <person name="Besser J."/>
            <person name="Gerner-Smidt P."/>
        </authorList>
    </citation>
    <scope>NUCLEOTIDE SEQUENCE [LARGE SCALE GENOMIC DNA]</scope>
    <source>
        <strain evidence="7 19">PNUSAL002180</strain>
        <strain evidence="13 23">PNUSAL005692</strain>
    </source>
</reference>
<feature type="coiled-coil region" evidence="1">
    <location>
        <begin position="176"/>
        <end position="223"/>
    </location>
</feature>
<dbReference type="Proteomes" id="UP000544530">
    <property type="component" value="Unassembled WGS sequence"/>
</dbReference>
<dbReference type="EMBL" id="AABAGT010000005">
    <property type="protein sequence ID" value="EAG0866541.1"/>
    <property type="molecule type" value="Genomic_DNA"/>
</dbReference>
<dbReference type="EMBL" id="AABEMN010000004">
    <property type="protein sequence ID" value="EAG9518908.1"/>
    <property type="molecule type" value="Genomic_DNA"/>
</dbReference>
<dbReference type="EMBL" id="AABGHY010000003">
    <property type="protein sequence ID" value="EAH3293772.1"/>
    <property type="molecule type" value="Genomic_DNA"/>
</dbReference>
<evidence type="ECO:0008006" key="32">
    <source>
        <dbReference type="Google" id="ProtNLM"/>
    </source>
</evidence>
<dbReference type="EMBL" id="AAAIXK010000004">
    <property type="protein sequence ID" value="EAC5550400.1"/>
    <property type="molecule type" value="Genomic_DNA"/>
</dbReference>
<dbReference type="InterPro" id="IPR010540">
    <property type="entry name" value="CmpB_TMEM229"/>
</dbReference>
<feature type="transmembrane region" description="Helical" evidence="2">
    <location>
        <begin position="134"/>
        <end position="156"/>
    </location>
</feature>
<feature type="transmembrane region" description="Helical" evidence="2">
    <location>
        <begin position="64"/>
        <end position="87"/>
    </location>
</feature>
<dbReference type="Proteomes" id="UP000546397">
    <property type="component" value="Unassembled WGS sequence"/>
</dbReference>
<dbReference type="EMBL" id="AAAJWF010000003">
    <property type="protein sequence ID" value="EAC7480156.1"/>
    <property type="molecule type" value="Genomic_DNA"/>
</dbReference>
<dbReference type="EMBL" id="DABJAN010000003">
    <property type="protein sequence ID" value="HAJ9593338.1"/>
    <property type="molecule type" value="Genomic_DNA"/>
</dbReference>
<evidence type="ECO:0000313" key="22">
    <source>
        <dbReference type="Proteomes" id="UP000379076"/>
    </source>
</evidence>
<dbReference type="Proteomes" id="UP000843775">
    <property type="component" value="Unassembled WGS sequence"/>
</dbReference>
<evidence type="ECO:0000313" key="15">
    <source>
        <dbReference type="EMBL" id="HAJ9593338.1"/>
    </source>
</evidence>
<evidence type="ECO:0000313" key="29">
    <source>
        <dbReference type="Proteomes" id="UP000546397"/>
    </source>
</evidence>
<evidence type="ECO:0000313" key="23">
    <source>
        <dbReference type="Proteomes" id="UP000489121"/>
    </source>
</evidence>
<dbReference type="Proteomes" id="UP000358545">
    <property type="component" value="Unassembled WGS sequence"/>
</dbReference>
<dbReference type="Proteomes" id="UP000843503">
    <property type="component" value="Unassembled WGS sequence"/>
</dbReference>
<organism evidence="12 24">
    <name type="scientific">Listeria monocytogenes</name>
    <dbReference type="NCBI Taxonomy" id="1639"/>
    <lineage>
        <taxon>Bacteria</taxon>
        <taxon>Bacillati</taxon>
        <taxon>Bacillota</taxon>
        <taxon>Bacilli</taxon>
        <taxon>Bacillales</taxon>
        <taxon>Listeriaceae</taxon>
        <taxon>Listeria</taxon>
    </lineage>
</organism>
<dbReference type="EMBL" id="AABGUK010000004">
    <property type="protein sequence ID" value="EAH4242508.1"/>
    <property type="molecule type" value="Genomic_DNA"/>
</dbReference>
<gene>
    <name evidence="7" type="ORF">A8L61_04510</name>
    <name evidence="5" type="ORF">ART25_08530</name>
    <name evidence="3" type="ORF">ARY78_08160</name>
    <name evidence="8" type="ORF">CA369_00445</name>
    <name evidence="10" type="ORF">D4920_05785</name>
    <name evidence="9" type="ORF">D4B11_03935</name>
    <name evidence="11" type="ORF">D5N24_05130</name>
    <name evidence="4" type="ORF">DQ70_05630</name>
    <name evidence="17" type="ORF">DYZ80_01250</name>
    <name evidence="6" type="ORF">E1W56_06360</name>
    <name evidence="12" type="ORF">E5F58_10980</name>
    <name evidence="13" type="ORF">F6515_01160</name>
    <name evidence="14" type="ORF">GI949_00450</name>
    <name evidence="15" type="ORF">HQN34_001538</name>
    <name evidence="16" type="ORF">HZJ64_03440</name>
</gene>
<protein>
    <recommendedName>
        <fullName evidence="32">ABC transporter permease</fullName>
    </recommendedName>
</protein>
<evidence type="ECO:0000313" key="16">
    <source>
        <dbReference type="EMBL" id="NYA00876.1"/>
    </source>
</evidence>
<keyword evidence="2" id="KW-0472">Membrane</keyword>
<name>A0A0B8R177_LISMN</name>
<feature type="transmembrane region" description="Helical" evidence="2">
    <location>
        <begin position="6"/>
        <end position="25"/>
    </location>
</feature>
<comment type="caution">
    <text evidence="12">The sequence shown here is derived from an EMBL/GenBank/DDBJ whole genome shotgun (WGS) entry which is preliminary data.</text>
</comment>
<dbReference type="Proteomes" id="UP000530452">
    <property type="component" value="Unassembled WGS sequence"/>
</dbReference>
<evidence type="ECO:0000313" key="28">
    <source>
        <dbReference type="Proteomes" id="UP000544530"/>
    </source>
</evidence>
<dbReference type="Proteomes" id="UP000368512">
    <property type="component" value="Unassembled WGS sequence"/>
</dbReference>
<reference evidence="26 27" key="3">
    <citation type="submission" date="2019-04" db="EMBL/GenBank/DDBJ databases">
        <authorList>
            <person name="Ashton P.M."/>
            <person name="Dallman T."/>
            <person name="Nair S."/>
            <person name="De Pinna E."/>
            <person name="Peters T."/>
            <person name="Grant K."/>
        </authorList>
    </citation>
    <scope>NUCLEOTIDE SEQUENCE [LARGE SCALE GENOMIC DNA]</scope>
    <source>
        <strain evidence="10 27">282333</strain>
        <strain evidence="11 26">282352</strain>
        <strain evidence="9 29">289003</strain>
        <strain evidence="6">RL15000286</strain>
    </source>
</reference>
<dbReference type="Proteomes" id="UP000533021">
    <property type="component" value="Unassembled WGS sequence"/>
</dbReference>
<dbReference type="EMBL" id="JACAVN010000002">
    <property type="protein sequence ID" value="NYA00876.1"/>
    <property type="molecule type" value="Genomic_DNA"/>
</dbReference>
<evidence type="ECO:0000313" key="5">
    <source>
        <dbReference type="EMBL" id="EAE1338948.1"/>
    </source>
</evidence>
<evidence type="ECO:0000313" key="30">
    <source>
        <dbReference type="Proteomes" id="UP000843503"/>
    </source>
</evidence>
<reference evidence="17 18" key="1">
    <citation type="journal article" date="2018" name="BMC Genomics">
        <title>Genes significantly associated with lineage II food isolates of Listeria monocytogenes.</title>
        <authorList>
            <person name="Pirone-Davies C."/>
            <person name="Chen Y."/>
            <person name="Pightling A."/>
            <person name="Ryan G."/>
            <person name="Wang Y."/>
            <person name="Yao K."/>
            <person name="Hoffmann M."/>
            <person name="Allard M.W."/>
        </authorList>
    </citation>
    <scope>NUCLEOTIDE SEQUENCE [LARGE SCALE GENOMIC DNA]</scope>
    <source>
        <strain evidence="17 18">PNUSAL000550</strain>
    </source>
</reference>
<reference evidence="30 31" key="2">
    <citation type="journal article" date="2018" name="Genome Biol.">
        <title>SKESA: strategic k-mer extension for scrupulous assemblies.</title>
        <authorList>
            <person name="Souvorov A."/>
            <person name="Agarwala R."/>
            <person name="Lipman D.J."/>
        </authorList>
    </citation>
    <scope>NUCLEOTIDE SEQUENCE [LARGE SCALE GENOMIC DNA]</scope>
    <source>
        <strain evidence="15">2017-325981-023-01</strain>
        <strain evidence="14 31">DMG1500109</strain>
    </source>
</reference>
<evidence type="ECO:0000313" key="17">
    <source>
        <dbReference type="EMBL" id="RKA09606.1"/>
    </source>
</evidence>
<dbReference type="EMBL" id="AAASLB010000003">
    <property type="protein sequence ID" value="EAE4941665.1"/>
    <property type="molecule type" value="Genomic_DNA"/>
</dbReference>
<dbReference type="EMBL" id="AABFVG010000003">
    <property type="protein sequence ID" value="EAH2281575.1"/>
    <property type="molecule type" value="Genomic_DNA"/>
</dbReference>
<dbReference type="AlphaFoldDB" id="A0A0B8R177"/>
<reference evidence="15" key="6">
    <citation type="submission" date="2020-05" db="EMBL/GenBank/DDBJ databases">
        <authorList>
            <consortium name="NCBI Pathogen Detection Project"/>
        </authorList>
    </citation>
    <scope>NUCLEOTIDE SEQUENCE</scope>
    <source>
        <strain evidence="15">2017-325981-023-01</strain>
        <strain evidence="14">DMG1500109</strain>
    </source>
</reference>
<dbReference type="EMBL" id="DAAJZA010000001">
    <property type="protein sequence ID" value="HAC1753441.1"/>
    <property type="molecule type" value="Genomic_DNA"/>
</dbReference>
<feature type="transmembrane region" description="Helical" evidence="2">
    <location>
        <begin position="37"/>
        <end position="58"/>
    </location>
</feature>
<dbReference type="Proteomes" id="UP000528151">
    <property type="component" value="Unassembled WGS sequence"/>
</dbReference>
<dbReference type="EMBL" id="AABBZO010000001">
    <property type="protein sequence ID" value="EAG4460745.1"/>
    <property type="molecule type" value="Genomic_DNA"/>
</dbReference>
<dbReference type="Proteomes" id="UP000272537">
    <property type="component" value="Unassembled WGS sequence"/>
</dbReference>
<dbReference type="RefSeq" id="WP_003724976.1">
    <property type="nucleotide sequence ID" value="NC_021825.2"/>
</dbReference>
<evidence type="ECO:0000313" key="25">
    <source>
        <dbReference type="Proteomes" id="UP000528151"/>
    </source>
</evidence>
<evidence type="ECO:0000313" key="9">
    <source>
        <dbReference type="EMBL" id="EAG9518908.1"/>
    </source>
</evidence>
<evidence type="ECO:0000313" key="31">
    <source>
        <dbReference type="Proteomes" id="UP000843775"/>
    </source>
</evidence>
<dbReference type="Proteomes" id="UP000527632">
    <property type="component" value="Unassembled WGS sequence"/>
</dbReference>
<evidence type="ECO:0000313" key="12">
    <source>
        <dbReference type="EMBL" id="EAH4242508.1"/>
    </source>
</evidence>
<evidence type="ECO:0000256" key="1">
    <source>
        <dbReference type="SAM" id="Coils"/>
    </source>
</evidence>
<evidence type="ECO:0000313" key="6">
    <source>
        <dbReference type="EMBL" id="EAE4941665.1"/>
    </source>
</evidence>
<evidence type="ECO:0000313" key="27">
    <source>
        <dbReference type="Proteomes" id="UP000533021"/>
    </source>
</evidence>
<dbReference type="KEGG" id="lmok:CQ02_13615"/>
<sequence>MDINMFILYFFIYSVLGWAWEEIFCSISEKKLVYRGFLYGPYCPIYGFGVTTVLMMILPFQNNLWALFIFSMIICTVIEYVTATILEALFHTTWWDYHNWPLNVKGRICLPISIFWGFACIIVVRFLHPLVTEFADWILSWGGWIIPALIVVLMLIDTIKSVTSMLSFQKALAEFNEKLTAQANELKASVKERAKEFEEGLLKKQENVDMKIAEIEAKRKQDKELAASMRKLKFNERRMLKSFPKMKVKRAAPFKNFNKSLLRVDKQKRK</sequence>
<dbReference type="KEGG" id="lmv:Y193_02255"/>
<dbReference type="EMBL" id="AAAQQZ010000004">
    <property type="protein sequence ID" value="EAE1338948.1"/>
    <property type="molecule type" value="Genomic_DNA"/>
</dbReference>
<evidence type="ECO:0000313" key="10">
    <source>
        <dbReference type="EMBL" id="EAH2281575.1"/>
    </source>
</evidence>
<reference evidence="12 24" key="4">
    <citation type="submission" date="2019-04" db="EMBL/GenBank/DDBJ databases">
        <authorList>
            <consortium name="GenomeTrakr: Next Generation Sequencing Network for Food Pathogen Tracability"/>
        </authorList>
    </citation>
    <scope>NUCLEOTIDE SEQUENCE [LARGE SCALE GENOMIC DNA]</scope>
    <source>
        <strain evidence="4 21">CFSAN008042</strain>
        <strain evidence="8 25">CFSAN063727</strain>
        <strain evidence="5 22">FDA00006494</strain>
        <strain evidence="3 20">FDA00007096</strain>
        <strain evidence="12 24">LS1344</strain>
    </source>
</reference>
<evidence type="ECO:0000313" key="24">
    <source>
        <dbReference type="Proteomes" id="UP000527632"/>
    </source>
</evidence>
<evidence type="ECO:0000313" key="14">
    <source>
        <dbReference type="EMBL" id="HAC1753441.1"/>
    </source>
</evidence>
<evidence type="ECO:0000256" key="2">
    <source>
        <dbReference type="SAM" id="Phobius"/>
    </source>
</evidence>
<accession>A0A0B8R177</accession>
<proteinExistence type="predicted"/>
<dbReference type="Proteomes" id="UP000489121">
    <property type="component" value="Unassembled WGS sequence"/>
</dbReference>
<dbReference type="EMBL" id="QXLS01000002">
    <property type="protein sequence ID" value="RKA09606.1"/>
    <property type="molecule type" value="Genomic_DNA"/>
</dbReference>
<dbReference type="Proteomes" id="UP000393182">
    <property type="component" value="Unassembled WGS sequence"/>
</dbReference>
<keyword evidence="2" id="KW-1133">Transmembrane helix</keyword>
<dbReference type="Proteomes" id="UP000365297">
    <property type="component" value="Unassembled WGS sequence"/>
</dbReference>
<evidence type="ECO:0000313" key="4">
    <source>
        <dbReference type="EMBL" id="EAC7480156.1"/>
    </source>
</evidence>
<keyword evidence="2" id="KW-0812">Transmembrane</keyword>
<evidence type="ECO:0000313" key="13">
    <source>
        <dbReference type="EMBL" id="ECY9781593.1"/>
    </source>
</evidence>
<evidence type="ECO:0000313" key="19">
    <source>
        <dbReference type="Proteomes" id="UP000358545"/>
    </source>
</evidence>
<dbReference type="Pfam" id="PF06541">
    <property type="entry name" value="ABC_trans_CmpB"/>
    <property type="match status" value="1"/>
</dbReference>
<evidence type="ECO:0000313" key="8">
    <source>
        <dbReference type="EMBL" id="EAG4460745.1"/>
    </source>
</evidence>
<evidence type="ECO:0000313" key="18">
    <source>
        <dbReference type="Proteomes" id="UP000272537"/>
    </source>
</evidence>
<evidence type="ECO:0000313" key="3">
    <source>
        <dbReference type="EMBL" id="EAC5550400.1"/>
    </source>
</evidence>
<keyword evidence="1" id="KW-0175">Coiled coil</keyword>